<evidence type="ECO:0000313" key="4">
    <source>
        <dbReference type="WBParaSite" id="Csp11.Scaffold629.g11662.t1"/>
    </source>
</evidence>
<organism evidence="3 4">
    <name type="scientific">Caenorhabditis tropicalis</name>
    <dbReference type="NCBI Taxonomy" id="1561998"/>
    <lineage>
        <taxon>Eukaryota</taxon>
        <taxon>Metazoa</taxon>
        <taxon>Ecdysozoa</taxon>
        <taxon>Nematoda</taxon>
        <taxon>Chromadorea</taxon>
        <taxon>Rhabditida</taxon>
        <taxon>Rhabditina</taxon>
        <taxon>Rhabditomorpha</taxon>
        <taxon>Rhabditoidea</taxon>
        <taxon>Rhabditidae</taxon>
        <taxon>Peloderinae</taxon>
        <taxon>Caenorhabditis</taxon>
    </lineage>
</organism>
<dbReference type="SUPFAM" id="SSF54160">
    <property type="entry name" value="Chromo domain-like"/>
    <property type="match status" value="4"/>
</dbReference>
<feature type="domain" description="Chromo" evidence="2">
    <location>
        <begin position="118"/>
        <end position="187"/>
    </location>
</feature>
<feature type="domain" description="Chromo" evidence="2">
    <location>
        <begin position="372"/>
        <end position="427"/>
    </location>
</feature>
<dbReference type="Proteomes" id="UP000095282">
    <property type="component" value="Unplaced"/>
</dbReference>
<dbReference type="InterPro" id="IPR053820">
    <property type="entry name" value="MSL3_chromo-like"/>
</dbReference>
<feature type="compositionally biased region" description="Acidic residues" evidence="1">
    <location>
        <begin position="349"/>
        <end position="358"/>
    </location>
</feature>
<dbReference type="PANTHER" id="PTHR10880">
    <property type="entry name" value="MORTALITY FACTOR 4-LIKE PROTEIN"/>
    <property type="match status" value="1"/>
</dbReference>
<proteinExistence type="predicted"/>
<dbReference type="AlphaFoldDB" id="A0A1I7TTM1"/>
<feature type="compositionally biased region" description="Basic and acidic residues" evidence="1">
    <location>
        <begin position="210"/>
        <end position="223"/>
    </location>
</feature>
<dbReference type="GO" id="GO:0006355">
    <property type="term" value="P:regulation of DNA-templated transcription"/>
    <property type="evidence" value="ECO:0007669"/>
    <property type="project" value="InterPro"/>
</dbReference>
<feature type="region of interest" description="Disordered" evidence="1">
    <location>
        <begin position="295"/>
        <end position="358"/>
    </location>
</feature>
<feature type="compositionally biased region" description="Polar residues" evidence="1">
    <location>
        <begin position="199"/>
        <end position="208"/>
    </location>
</feature>
<dbReference type="GO" id="GO:0035267">
    <property type="term" value="C:NuA4 histone acetyltransferase complex"/>
    <property type="evidence" value="ECO:0007669"/>
    <property type="project" value="TreeGrafter"/>
</dbReference>
<dbReference type="InterPro" id="IPR000953">
    <property type="entry name" value="Chromo/chromo_shadow_dom"/>
</dbReference>
<feature type="domain" description="Chromo" evidence="2">
    <location>
        <begin position="34"/>
        <end position="88"/>
    </location>
</feature>
<dbReference type="Gene3D" id="2.30.30.140">
    <property type="match status" value="4"/>
</dbReference>
<name>A0A1I7TTM1_9PELO</name>
<dbReference type="SMART" id="SM00298">
    <property type="entry name" value="CHROMO"/>
    <property type="match status" value="3"/>
</dbReference>
<accession>A0A1I7TTM1</accession>
<evidence type="ECO:0000259" key="2">
    <source>
        <dbReference type="SMART" id="SM00298"/>
    </source>
</evidence>
<dbReference type="InterPro" id="IPR016197">
    <property type="entry name" value="Chromo-like_dom_sf"/>
</dbReference>
<dbReference type="STRING" id="1561998.A0A1I7TTM1"/>
<dbReference type="InterPro" id="IPR025995">
    <property type="entry name" value="Tudor-knot"/>
</dbReference>
<reference evidence="4" key="1">
    <citation type="submission" date="2016-11" db="UniProtKB">
        <authorList>
            <consortium name="WormBaseParasite"/>
        </authorList>
    </citation>
    <scope>IDENTIFICATION</scope>
</reference>
<dbReference type="GO" id="GO:0005634">
    <property type="term" value="C:nucleus"/>
    <property type="evidence" value="ECO:0007669"/>
    <property type="project" value="InterPro"/>
</dbReference>
<evidence type="ECO:0000256" key="1">
    <source>
        <dbReference type="SAM" id="MobiDB-lite"/>
    </source>
</evidence>
<dbReference type="InterPro" id="IPR008676">
    <property type="entry name" value="MRG"/>
</dbReference>
<dbReference type="WBParaSite" id="Csp11.Scaffold629.g11662.t1">
    <property type="protein sequence ID" value="Csp11.Scaffold629.g11662.t1"/>
    <property type="gene ID" value="Csp11.Scaffold629.g11662"/>
</dbReference>
<keyword evidence="3" id="KW-1185">Reference proteome</keyword>
<dbReference type="eggNOG" id="KOG3001">
    <property type="taxonomic scope" value="Eukaryota"/>
</dbReference>
<feature type="compositionally biased region" description="Basic and acidic residues" evidence="1">
    <location>
        <begin position="317"/>
        <end position="327"/>
    </location>
</feature>
<dbReference type="Pfam" id="PF11717">
    <property type="entry name" value="Tudor-knot"/>
    <property type="match status" value="2"/>
</dbReference>
<dbReference type="PANTHER" id="PTHR10880:SF48">
    <property type="entry name" value="MORTALITY FACTOR 4 LIKE 2"/>
    <property type="match status" value="1"/>
</dbReference>
<dbReference type="Pfam" id="PF22732">
    <property type="entry name" value="MSL3_chromo-like"/>
    <property type="match status" value="1"/>
</dbReference>
<protein>
    <submittedName>
        <fullName evidence="4">Tudor-knot domain-containing protein</fullName>
    </submittedName>
</protein>
<dbReference type="GO" id="GO:0006325">
    <property type="term" value="P:chromatin organization"/>
    <property type="evidence" value="ECO:0007669"/>
    <property type="project" value="InterPro"/>
</dbReference>
<evidence type="ECO:0000313" key="3">
    <source>
        <dbReference type="Proteomes" id="UP000095282"/>
    </source>
</evidence>
<feature type="region of interest" description="Disordered" evidence="1">
    <location>
        <begin position="186"/>
        <end position="224"/>
    </location>
</feature>
<sequence length="451" mass="50798">MSNRRAKGSVALDTPTEFSIGEDIVCVHAADNYAYEARVIDIKEHDGVKKYVVHFMGWNSRYDKKVALDETEGVMFKGTLAEYHAKHGKPEVIIPAKKKTAASVTESPVPAQKPINSKFKVDEVITCLQETRPYEAKVMQILNDKGVPHYVVHFKGWHVRYDEWIPVGEEDGKMFKETLKEYKEKYGDDDEHEIPIGRINSNSSTGSSVAERKEAPKTEDAKQPKPIFAVNDSLVYYDGKQAYSASIREIKEEKGVQKYFIHLIGFNPRHDIMVDVGKEEGVLFKGTLEEYHKENGGEVVSPRATKKRTAASLEPETSAKGETEKSKVLTAQKGSKVVAPGPETPIAENDPEEEPEAEFEAGENIICLQGNEPYIAKVVAIRRVNQQMVYIVHYMGFNKRHDITVPFKEAKGRMYKGSLEEFQANQAIATLRAAQQTEEKEHVSPKRARKN</sequence>